<evidence type="ECO:0000256" key="3">
    <source>
        <dbReference type="RuleBase" id="RU004447"/>
    </source>
</evidence>
<feature type="domain" description="Peptidase M16 N-terminal" evidence="4">
    <location>
        <begin position="125"/>
        <end position="270"/>
    </location>
</feature>
<evidence type="ECO:0000259" key="5">
    <source>
        <dbReference type="Pfam" id="PF05193"/>
    </source>
</evidence>
<organism evidence="6 7">
    <name type="scientific">Rhodopirellula baltica (strain DSM 10527 / NCIMB 13988 / SH1)</name>
    <dbReference type="NCBI Taxonomy" id="243090"/>
    <lineage>
        <taxon>Bacteria</taxon>
        <taxon>Pseudomonadati</taxon>
        <taxon>Planctomycetota</taxon>
        <taxon>Planctomycetia</taxon>
        <taxon>Pirellulales</taxon>
        <taxon>Pirellulaceae</taxon>
        <taxon>Rhodopirellula</taxon>
    </lineage>
</organism>
<dbReference type="EC" id="3.4.-.-" evidence="6"/>
<keyword evidence="7" id="KW-1185">Reference proteome</keyword>
<evidence type="ECO:0000313" key="7">
    <source>
        <dbReference type="Proteomes" id="UP000001025"/>
    </source>
</evidence>
<dbReference type="InterPro" id="IPR011249">
    <property type="entry name" value="Metalloenz_LuxS/M16"/>
</dbReference>
<dbReference type="GO" id="GO:0004222">
    <property type="term" value="F:metalloendopeptidase activity"/>
    <property type="evidence" value="ECO:0007669"/>
    <property type="project" value="InterPro"/>
</dbReference>
<dbReference type="Pfam" id="PF00675">
    <property type="entry name" value="Peptidase_M16"/>
    <property type="match status" value="2"/>
</dbReference>
<dbReference type="PANTHER" id="PTHR11851">
    <property type="entry name" value="METALLOPROTEASE"/>
    <property type="match status" value="1"/>
</dbReference>
<dbReference type="GO" id="GO:0046872">
    <property type="term" value="F:metal ion binding"/>
    <property type="evidence" value="ECO:0007669"/>
    <property type="project" value="InterPro"/>
</dbReference>
<dbReference type="PROSITE" id="PS00143">
    <property type="entry name" value="INSULINASE"/>
    <property type="match status" value="1"/>
</dbReference>
<reference evidence="6 7" key="1">
    <citation type="journal article" date="2003" name="Proc. Natl. Acad. Sci. U.S.A.">
        <title>Complete genome sequence of the marine planctomycete Pirellula sp. strain 1.</title>
        <authorList>
            <person name="Gloeckner F.O."/>
            <person name="Kube M."/>
            <person name="Bauer M."/>
            <person name="Teeling H."/>
            <person name="Lombardot T."/>
            <person name="Ludwig W."/>
            <person name="Gade D."/>
            <person name="Beck A."/>
            <person name="Borzym K."/>
            <person name="Heitmann K."/>
            <person name="Rabus R."/>
            <person name="Schlesner H."/>
            <person name="Amann R."/>
            <person name="Reinhardt R."/>
        </authorList>
    </citation>
    <scope>NUCLEOTIDE SEQUENCE [LARGE SCALE GENOMIC DNA]</scope>
    <source>
        <strain evidence="7">DSM 10527 / NCIMB 13988 / SH1</strain>
    </source>
</reference>
<dbReference type="OrthoDB" id="9811314at2"/>
<dbReference type="InterPro" id="IPR050361">
    <property type="entry name" value="MPP/UQCRC_Complex"/>
</dbReference>
<dbReference type="AlphaFoldDB" id="Q7UNG6"/>
<dbReference type="Proteomes" id="UP000001025">
    <property type="component" value="Chromosome"/>
</dbReference>
<dbReference type="SUPFAM" id="SSF63411">
    <property type="entry name" value="LuxS/MPP-like metallohydrolase"/>
    <property type="match status" value="4"/>
</dbReference>
<dbReference type="PATRIC" id="fig|243090.15.peg.3669"/>
<protein>
    <submittedName>
        <fullName evidence="6">Probable proteinase</fullName>
        <ecNumber evidence="6">3.4.-.-</ecNumber>
    </submittedName>
</protein>
<dbReference type="GO" id="GO:0006508">
    <property type="term" value="P:proteolysis"/>
    <property type="evidence" value="ECO:0007669"/>
    <property type="project" value="InterPro"/>
</dbReference>
<dbReference type="InterPro" id="IPR001431">
    <property type="entry name" value="Pept_M16_Zn_BS"/>
</dbReference>
<feature type="domain" description="Peptidase M16 N-terminal" evidence="4">
    <location>
        <begin position="579"/>
        <end position="707"/>
    </location>
</feature>
<dbReference type="HOGENOM" id="CLU_007487_1_1_0"/>
<dbReference type="Gene3D" id="3.30.830.10">
    <property type="entry name" value="Metalloenzyme, LuxS/M16 peptidase-like"/>
    <property type="match status" value="4"/>
</dbReference>
<evidence type="ECO:0000313" key="6">
    <source>
        <dbReference type="EMBL" id="CAD75453.1"/>
    </source>
</evidence>
<name>Q7UNG6_RHOBA</name>
<dbReference type="Pfam" id="PF05193">
    <property type="entry name" value="Peptidase_M16_C"/>
    <property type="match status" value="2"/>
</dbReference>
<dbReference type="InterPro" id="IPR011765">
    <property type="entry name" value="Pept_M16_N"/>
</dbReference>
<keyword evidence="6" id="KW-0378">Hydrolase</keyword>
<evidence type="ECO:0000259" key="4">
    <source>
        <dbReference type="Pfam" id="PF00675"/>
    </source>
</evidence>
<dbReference type="STRING" id="243090.RB7590"/>
<dbReference type="PANTHER" id="PTHR11851:SF49">
    <property type="entry name" value="MITOCHONDRIAL-PROCESSING PEPTIDASE SUBUNIT ALPHA"/>
    <property type="match status" value="1"/>
</dbReference>
<dbReference type="EnsemblBacteria" id="CAD75453">
    <property type="protein sequence ID" value="CAD75453"/>
    <property type="gene ID" value="RB7590"/>
</dbReference>
<feature type="domain" description="Peptidase M16 C-terminal" evidence="5">
    <location>
        <begin position="282"/>
        <end position="456"/>
    </location>
</feature>
<comment type="similarity">
    <text evidence="2 3">Belongs to the peptidase M16 family.</text>
</comment>
<accession>Q7UNG6</accession>
<evidence type="ECO:0000256" key="2">
    <source>
        <dbReference type="ARBA" id="ARBA00007261"/>
    </source>
</evidence>
<comment type="cofactor">
    <cofactor evidence="1">
        <name>Zn(2+)</name>
        <dbReference type="ChEBI" id="CHEBI:29105"/>
    </cofactor>
</comment>
<dbReference type="EMBL" id="BX294146">
    <property type="protein sequence ID" value="CAD75453.1"/>
    <property type="molecule type" value="Genomic_DNA"/>
</dbReference>
<dbReference type="InParanoid" id="Q7UNG6"/>
<proteinExistence type="inferred from homology"/>
<dbReference type="KEGG" id="rba:RB7590"/>
<sequence>MVPIAHPLIAPGNTQCEVCCRSRRPRGDTLVDSSLQFGRPSAHTSLQRDDRMNFAMLSQLDVAAVRCRCGRRTSAFLLSSLVAALCLIPTLCSADDAAKKDSSVPLKLREVEGISEYVLPNDVKVLLFPDESKEVVTVNMTVFVGSRHEGYGEAGMAHLLEHMLFKGTPTHPEVPKVLQDRGARFNGTTWMDRTNYYETLPASEENLEFALNLEADRLLNSNIKGEDLESEMTVVRNEFERGENSPMRVLMQRIESAAFDWHNYGKSTIGNRSDIERVPVVKLRQFYRKYYRPDNVMVIIAGNFDVDHALKAVNDAFGSLPVPSTPIDETYTVEPPKDGERTVVLRRVGDVQVVGAAYHIPAGSHPDYAAVKALTNVLGDEPSGRLYKEMVETEIASNVFAMAFGFREPGLLMTMAEVPKEQSIEQARAKLIDLMENDWAKNPITEQEVERAKQQMLKARELESANTDKIAVSLSDWAAQGDWRLYFLYRDAVEALTVEQVRDVADRYLKRNNRTVGLFMPSEESDRVSIPESPDLAALLKDYKGRAAAAAGERFDPNPEAIEERVQRGSLAGGIEYAVLPKKTRGDSVSVLMTLRFGTAESLKDKLGAVELLGMMMARGTEDLDYQQLQDEWTRLRAEVQIYTLKGVLQVQVQTKEEFLPEVIDLIGKIFRSPRFEPSELEVMRRQVITGLEKNKTEPNSLAPRKVQQMLSPYDKDDIRYVMTIEEEIAMYEETTIEQIRQLHAEYLGNQAGELAIVGNFDVEPTLEKFRSIVEGWEAKQPFERIVTPAQPDIPGAVVTIETPDKSNALLYSGQQYKLADSDPEYASLVLGNFILGGGSLSSRLANRVRQQEGLSYGVRSGLTAANFAEDEKVSFTLYAITNPANKDKLLRVIREEVVRVLEDGVTEEELEQAKGAYLQAERIGRTGDSRLASMLVKSVFNDRTMAFVAEHEEQIQAATVDSVNAALKKYVDLDGLVMAIAGDFAAVEQPAE</sequence>
<gene>
    <name evidence="6" type="ordered locus">RB7590</name>
</gene>
<feature type="domain" description="Peptidase M16 C-terminal" evidence="5">
    <location>
        <begin position="736"/>
        <end position="916"/>
    </location>
</feature>
<evidence type="ECO:0000256" key="1">
    <source>
        <dbReference type="ARBA" id="ARBA00001947"/>
    </source>
</evidence>
<dbReference type="InterPro" id="IPR007863">
    <property type="entry name" value="Peptidase_M16_C"/>
</dbReference>
<dbReference type="FunCoup" id="Q7UNG6">
    <property type="interactions" value="141"/>
</dbReference>
<dbReference type="eggNOG" id="COG0612">
    <property type="taxonomic scope" value="Bacteria"/>
</dbReference>